<keyword evidence="2" id="KW-1185">Reference proteome</keyword>
<organism evidence="1 2">
    <name type="scientific">Streptomyces ipomoeae 91-03</name>
    <dbReference type="NCBI Taxonomy" id="698759"/>
    <lineage>
        <taxon>Bacteria</taxon>
        <taxon>Bacillati</taxon>
        <taxon>Actinomycetota</taxon>
        <taxon>Actinomycetes</taxon>
        <taxon>Kitasatosporales</taxon>
        <taxon>Streptomycetaceae</taxon>
        <taxon>Streptomyces</taxon>
    </lineage>
</organism>
<protein>
    <submittedName>
        <fullName evidence="1">Uncharacterized protein</fullName>
    </submittedName>
</protein>
<dbReference type="PATRIC" id="fig|698759.3.peg.4171"/>
<name>L1KXG6_9ACTN</name>
<evidence type="ECO:0000313" key="1">
    <source>
        <dbReference type="EMBL" id="EKX65185.1"/>
    </source>
</evidence>
<dbReference type="EMBL" id="AEJC01000303">
    <property type="protein sequence ID" value="EKX65185.1"/>
    <property type="molecule type" value="Genomic_DNA"/>
</dbReference>
<reference evidence="1 2" key="1">
    <citation type="submission" date="2012-11" db="EMBL/GenBank/DDBJ databases">
        <authorList>
            <person name="Huguet-Tapia J.C."/>
            <person name="Durkin A.S."/>
            <person name="Pettis G.S."/>
            <person name="Badger J.H."/>
        </authorList>
    </citation>
    <scope>NUCLEOTIDE SEQUENCE [LARGE SCALE GENOMIC DNA]</scope>
    <source>
        <strain evidence="1 2">91-03</strain>
    </source>
</reference>
<dbReference type="Proteomes" id="UP000010411">
    <property type="component" value="Unassembled WGS sequence"/>
</dbReference>
<sequence length="127" mass="14191">MGQREIRQTRTLIQVQSTRNRGLARVDEIVMPVGRRTLPVFSHSAADRPSHLQLTPEESHEAAKEVNERILAQAYFMAFAHPNDRHLLAAPLPDVGPLYRLGGVHPEQARVAGAAPSHLRPELFGRH</sequence>
<evidence type="ECO:0000313" key="2">
    <source>
        <dbReference type="Proteomes" id="UP000010411"/>
    </source>
</evidence>
<proteinExistence type="predicted"/>
<gene>
    <name evidence="1" type="ORF">STRIP9103_05230</name>
</gene>
<dbReference type="AlphaFoldDB" id="L1KXG6"/>
<accession>L1KXG6</accession>
<comment type="caution">
    <text evidence="1">The sequence shown here is derived from an EMBL/GenBank/DDBJ whole genome shotgun (WGS) entry which is preliminary data.</text>
</comment>